<gene>
    <name evidence="1" type="ORF">NQ176_g49</name>
</gene>
<dbReference type="Proteomes" id="UP001143910">
    <property type="component" value="Unassembled WGS sequence"/>
</dbReference>
<dbReference type="EMBL" id="JANJQO010000002">
    <property type="protein sequence ID" value="KAJ2984308.1"/>
    <property type="molecule type" value="Genomic_DNA"/>
</dbReference>
<name>A0ACC1NZU9_9HYPO</name>
<organism evidence="1 2">
    <name type="scientific">Zarea fungicola</name>
    <dbReference type="NCBI Taxonomy" id="93591"/>
    <lineage>
        <taxon>Eukaryota</taxon>
        <taxon>Fungi</taxon>
        <taxon>Dikarya</taxon>
        <taxon>Ascomycota</taxon>
        <taxon>Pezizomycotina</taxon>
        <taxon>Sordariomycetes</taxon>
        <taxon>Hypocreomycetidae</taxon>
        <taxon>Hypocreales</taxon>
        <taxon>Cordycipitaceae</taxon>
        <taxon>Zarea</taxon>
    </lineage>
</organism>
<accession>A0ACC1NZU9</accession>
<evidence type="ECO:0000313" key="2">
    <source>
        <dbReference type="Proteomes" id="UP001143910"/>
    </source>
</evidence>
<protein>
    <submittedName>
        <fullName evidence="1">Uncharacterized protein</fullName>
    </submittedName>
</protein>
<comment type="caution">
    <text evidence="1">The sequence shown here is derived from an EMBL/GenBank/DDBJ whole genome shotgun (WGS) entry which is preliminary data.</text>
</comment>
<reference evidence="1" key="1">
    <citation type="submission" date="2022-08" db="EMBL/GenBank/DDBJ databases">
        <title>Genome Sequence of Lecanicillium fungicola.</title>
        <authorList>
            <person name="Buettner E."/>
        </authorList>
    </citation>
    <scope>NUCLEOTIDE SEQUENCE</scope>
    <source>
        <strain evidence="1">Babe33</strain>
    </source>
</reference>
<keyword evidence="2" id="KW-1185">Reference proteome</keyword>
<proteinExistence type="predicted"/>
<evidence type="ECO:0000313" key="1">
    <source>
        <dbReference type="EMBL" id="KAJ2984308.1"/>
    </source>
</evidence>
<sequence length="299" mass="33573">MMTLRSAIILSFLATVGLSTPVDLGSNIHLPRDNSTIVKCHVGTTDPICAMIRQPSQDILTEITYPNGTVVTIKNKYTREQLHAIRTKNNVTSVEHHPGKELKDRTAEFISGLEKRESKPPLCFSERQTWYDQHDWNYWYQTWKQIGSCFYCDDCTKAIAVSFAVAETWTYGLTVDFSSIIKANFGFSWGQTNTLTDTQTCVWKNVEHGCHSIWYQPLMSAHNGYANYQTHTHCYFAPGSPASDSYYDHNYAFANVNQAISSNSGVSQGNMGCNSGCQGNDHRQCQYGNGGGSLWPYPN</sequence>